<dbReference type="InterPro" id="IPR010998">
    <property type="entry name" value="Integrase_recombinase_N"/>
</dbReference>
<dbReference type="InterPro" id="IPR050090">
    <property type="entry name" value="Tyrosine_recombinase_XerCD"/>
</dbReference>
<dbReference type="Gene3D" id="1.10.443.10">
    <property type="entry name" value="Intergrase catalytic core"/>
    <property type="match status" value="1"/>
</dbReference>
<dbReference type="PANTHER" id="PTHR30349:SF64">
    <property type="entry name" value="PROPHAGE INTEGRASE INTD-RELATED"/>
    <property type="match status" value="1"/>
</dbReference>
<dbReference type="GO" id="GO:0006310">
    <property type="term" value="P:DNA recombination"/>
    <property type="evidence" value="ECO:0007669"/>
    <property type="project" value="UniProtKB-KW"/>
</dbReference>
<dbReference type="CDD" id="cd01189">
    <property type="entry name" value="INT_ICEBs1_C_like"/>
    <property type="match status" value="1"/>
</dbReference>
<evidence type="ECO:0000256" key="5">
    <source>
        <dbReference type="ARBA" id="ARBA00023172"/>
    </source>
</evidence>
<evidence type="ECO:0000256" key="4">
    <source>
        <dbReference type="ARBA" id="ARBA00023125"/>
    </source>
</evidence>
<evidence type="ECO:0000259" key="7">
    <source>
        <dbReference type="PROSITE" id="PS51898"/>
    </source>
</evidence>
<dbReference type="GO" id="GO:0015074">
    <property type="term" value="P:DNA integration"/>
    <property type="evidence" value="ECO:0007669"/>
    <property type="project" value="UniProtKB-KW"/>
</dbReference>
<evidence type="ECO:0000256" key="6">
    <source>
        <dbReference type="PROSITE-ProRule" id="PRU01248"/>
    </source>
</evidence>
<evidence type="ECO:0000313" key="10">
    <source>
        <dbReference type="Proteomes" id="UP000468766"/>
    </source>
</evidence>
<dbReference type="InterPro" id="IPR002104">
    <property type="entry name" value="Integrase_catalytic"/>
</dbReference>
<dbReference type="PROSITE" id="PS51898">
    <property type="entry name" value="TYR_RECOMBINASE"/>
    <property type="match status" value="1"/>
</dbReference>
<gene>
    <name evidence="9" type="ORF">F9B85_00720</name>
</gene>
<dbReference type="PANTHER" id="PTHR30349">
    <property type="entry name" value="PHAGE INTEGRASE-RELATED"/>
    <property type="match status" value="1"/>
</dbReference>
<dbReference type="Pfam" id="PF14659">
    <property type="entry name" value="Phage_int_SAM_3"/>
    <property type="match status" value="1"/>
</dbReference>
<dbReference type="Gene3D" id="1.10.150.130">
    <property type="match status" value="1"/>
</dbReference>
<keyword evidence="5" id="KW-0233">DNA recombination</keyword>
<dbReference type="SUPFAM" id="SSF56349">
    <property type="entry name" value="DNA breaking-rejoining enzymes"/>
    <property type="match status" value="1"/>
</dbReference>
<evidence type="ECO:0000256" key="1">
    <source>
        <dbReference type="ARBA" id="ARBA00003283"/>
    </source>
</evidence>
<proteinExistence type="inferred from homology"/>
<organism evidence="9 10">
    <name type="scientific">Heliorestis acidaminivorans</name>
    <dbReference type="NCBI Taxonomy" id="553427"/>
    <lineage>
        <taxon>Bacteria</taxon>
        <taxon>Bacillati</taxon>
        <taxon>Bacillota</taxon>
        <taxon>Clostridia</taxon>
        <taxon>Eubacteriales</taxon>
        <taxon>Heliobacteriaceae</taxon>
        <taxon>Heliorestis</taxon>
    </lineage>
</organism>
<dbReference type="Pfam" id="PF00589">
    <property type="entry name" value="Phage_integrase"/>
    <property type="match status" value="1"/>
</dbReference>
<evidence type="ECO:0000256" key="3">
    <source>
        <dbReference type="ARBA" id="ARBA00022908"/>
    </source>
</evidence>
<keyword evidence="3" id="KW-0229">DNA integration</keyword>
<dbReference type="PROSITE" id="PS51900">
    <property type="entry name" value="CB"/>
    <property type="match status" value="1"/>
</dbReference>
<comment type="similarity">
    <text evidence="2">Belongs to the 'phage' integrase family.</text>
</comment>
<dbReference type="RefSeq" id="WP_151617697.1">
    <property type="nucleotide sequence ID" value="NZ_WBXO01000001.1"/>
</dbReference>
<accession>A0A6I0F2P2</accession>
<dbReference type="OrthoDB" id="9769726at2"/>
<reference evidence="9 10" key="1">
    <citation type="submission" date="2019-10" db="EMBL/GenBank/DDBJ databases">
        <title>Whole-genome sequence of the extremophile Heliorestis acidaminivorans DSM 24790.</title>
        <authorList>
            <person name="Kyndt J.A."/>
            <person name="Meyer T.E."/>
        </authorList>
    </citation>
    <scope>NUCLEOTIDE SEQUENCE [LARGE SCALE GENOMIC DNA]</scope>
    <source>
        <strain evidence="9 10">DSM 24790</strain>
    </source>
</reference>
<dbReference type="GO" id="GO:0003677">
    <property type="term" value="F:DNA binding"/>
    <property type="evidence" value="ECO:0007669"/>
    <property type="project" value="UniProtKB-UniRule"/>
</dbReference>
<dbReference type="InterPro" id="IPR004107">
    <property type="entry name" value="Integrase_SAM-like_N"/>
</dbReference>
<dbReference type="InterPro" id="IPR011010">
    <property type="entry name" value="DNA_brk_join_enz"/>
</dbReference>
<feature type="domain" description="Tyr recombinase" evidence="7">
    <location>
        <begin position="180"/>
        <end position="380"/>
    </location>
</feature>
<evidence type="ECO:0000313" key="9">
    <source>
        <dbReference type="EMBL" id="KAB2954251.1"/>
    </source>
</evidence>
<comment type="function">
    <text evidence="1">Site-specific tyrosine recombinase, which acts by catalyzing the cutting and rejoining of the recombining DNA molecules.</text>
</comment>
<name>A0A6I0F2P2_9FIRM</name>
<keyword evidence="10" id="KW-1185">Reference proteome</keyword>
<feature type="domain" description="Core-binding (CB)" evidence="8">
    <location>
        <begin position="69"/>
        <end position="159"/>
    </location>
</feature>
<evidence type="ECO:0000256" key="2">
    <source>
        <dbReference type="ARBA" id="ARBA00008857"/>
    </source>
</evidence>
<protein>
    <submittedName>
        <fullName evidence="9">Site-specific integrase</fullName>
    </submittedName>
</protein>
<sequence>MAKGSIKKVEGKRSTSWRVIIDLPKGPEGKRRQKSLTYPGMMKKREVEKKLREMLQEIDGGTWIEPQKTTLAEFLESWLQEHEDTVSVATARKYRNVIDCHIVPAIGDIPLQKLGPLDVQRLIEQLKTRGNKKEKGGELSPTTIKYVIRFLRFALKRAVETGLIKKNPTEGAKIPRQERKEIDILSENEIGRLFDLLKGSYIYGPAKVAFHTGARLTEVLGLTWDCVDLEGAKIRIEKAYRYFNDDGEPLFTTPKTKAARRTIGIDPELVAFLKEHRIEQEKARRWSTGGAWASSHDLVFTMGDGSPIIPGALSSLFSQKMKKAGIATTFHGLRHSHVSILIKAGVPITTISGRVGHANPSITHSVYAHLLEGMDDQAVNAFAALMSQAKSKRA</sequence>
<keyword evidence="4 6" id="KW-0238">DNA-binding</keyword>
<dbReference type="Proteomes" id="UP000468766">
    <property type="component" value="Unassembled WGS sequence"/>
</dbReference>
<evidence type="ECO:0000259" key="8">
    <source>
        <dbReference type="PROSITE" id="PS51900"/>
    </source>
</evidence>
<dbReference type="InterPro" id="IPR044068">
    <property type="entry name" value="CB"/>
</dbReference>
<comment type="caution">
    <text evidence="9">The sequence shown here is derived from an EMBL/GenBank/DDBJ whole genome shotgun (WGS) entry which is preliminary data.</text>
</comment>
<dbReference type="AlphaFoldDB" id="A0A6I0F2P2"/>
<dbReference type="EMBL" id="WBXO01000001">
    <property type="protein sequence ID" value="KAB2954251.1"/>
    <property type="molecule type" value="Genomic_DNA"/>
</dbReference>
<dbReference type="InterPro" id="IPR013762">
    <property type="entry name" value="Integrase-like_cat_sf"/>
</dbReference>